<evidence type="ECO:0000259" key="3">
    <source>
        <dbReference type="Pfam" id="PF16321"/>
    </source>
</evidence>
<dbReference type="Proteomes" id="UP001400965">
    <property type="component" value="Unassembled WGS sequence"/>
</dbReference>
<dbReference type="Pfam" id="PF16321">
    <property type="entry name" value="Ribosom_S30AE_C"/>
    <property type="match status" value="1"/>
</dbReference>
<proteinExistence type="inferred from homology"/>
<dbReference type="InterPro" id="IPR003489">
    <property type="entry name" value="RHF/RaiA"/>
</dbReference>
<dbReference type="HAMAP" id="MF_00839">
    <property type="entry name" value="HPF"/>
    <property type="match status" value="1"/>
</dbReference>
<dbReference type="Pfam" id="PF02482">
    <property type="entry name" value="Ribosomal_S30AE"/>
    <property type="match status" value="1"/>
</dbReference>
<dbReference type="NCBIfam" id="TIGR00741">
    <property type="entry name" value="yfiA"/>
    <property type="match status" value="1"/>
</dbReference>
<protein>
    <recommendedName>
        <fullName evidence="2">Ribosome hibernation promoting factor</fullName>
        <shortName evidence="2">HPF</shortName>
    </recommendedName>
</protein>
<dbReference type="Gene3D" id="3.30.160.100">
    <property type="entry name" value="Ribosome hibernation promotion factor-like"/>
    <property type="match status" value="1"/>
</dbReference>
<comment type="function">
    <text evidence="2">Required for dimerization of active 70S ribosomes into 100S ribosomes in stationary phase; 100S ribosomes are translationally inactive and sometimes present during exponential growth.</text>
</comment>
<comment type="caution">
    <text evidence="4">The sequence shown here is derived from an EMBL/GenBank/DDBJ whole genome shotgun (WGS) entry which is preliminary data.</text>
</comment>
<dbReference type="RefSeq" id="WP_346043225.1">
    <property type="nucleotide sequence ID" value="NZ_BAAACP010000004.1"/>
</dbReference>
<accession>A0ABN1M1A1</accession>
<dbReference type="InterPro" id="IPR038416">
    <property type="entry name" value="Ribosom_S30AE_C_sf"/>
</dbReference>
<sequence>MNIRVIGKNIEPTESIKAKIESKMEKLQQYLNIDTDIKVTISAEKECQKIEVTIAPVKGHIIRAEDSQKDLYSAIDTVYDKLYKQLRKYKTRIKNRKHNSQSIRFENIEEYDFDNDIEEKDIKIKRVKKFSIKPMSSEEAILQMELLGHDFYMFRNSENDKISTVYKRNGLGYGIIEEN</sequence>
<comment type="similarity">
    <text evidence="2">Belongs to the HPF/YfiA ribosome-associated protein family. Long HPF subfamily.</text>
</comment>
<dbReference type="InterPro" id="IPR036567">
    <property type="entry name" value="RHF-like"/>
</dbReference>
<dbReference type="SUPFAM" id="SSF69754">
    <property type="entry name" value="Ribosome binding protein Y (YfiA homologue)"/>
    <property type="match status" value="1"/>
</dbReference>
<dbReference type="CDD" id="cd00552">
    <property type="entry name" value="RaiA"/>
    <property type="match status" value="1"/>
</dbReference>
<comment type="subcellular location">
    <subcellularLocation>
        <location evidence="2">Cytoplasm</location>
    </subcellularLocation>
</comment>
<evidence type="ECO:0000256" key="2">
    <source>
        <dbReference type="HAMAP-Rule" id="MF_00839"/>
    </source>
</evidence>
<dbReference type="PANTHER" id="PTHR33231">
    <property type="entry name" value="30S RIBOSOMAL PROTEIN"/>
    <property type="match status" value="1"/>
</dbReference>
<keyword evidence="1 2" id="KW-0810">Translation regulation</keyword>
<comment type="subunit">
    <text evidence="2">Interacts with 100S ribosomes.</text>
</comment>
<organism evidence="4 5">
    <name type="scientific">Paraclostridium tenue</name>
    <dbReference type="NCBI Taxonomy" id="1737"/>
    <lineage>
        <taxon>Bacteria</taxon>
        <taxon>Bacillati</taxon>
        <taxon>Bacillota</taxon>
        <taxon>Clostridia</taxon>
        <taxon>Peptostreptococcales</taxon>
        <taxon>Peptostreptococcaceae</taxon>
        <taxon>Paraclostridium</taxon>
    </lineage>
</organism>
<dbReference type="InterPro" id="IPR032528">
    <property type="entry name" value="Ribosom_S30AE_C"/>
</dbReference>
<evidence type="ECO:0000313" key="4">
    <source>
        <dbReference type="EMBL" id="GAA0862816.1"/>
    </source>
</evidence>
<dbReference type="InterPro" id="IPR034694">
    <property type="entry name" value="HPF_long/plastid"/>
</dbReference>
<keyword evidence="2" id="KW-0963">Cytoplasm</keyword>
<dbReference type="Gene3D" id="3.30.505.50">
    <property type="entry name" value="Sigma 54 modulation/S30EA ribosomal protein, C-terminal domain"/>
    <property type="match status" value="1"/>
</dbReference>
<reference evidence="4 5" key="1">
    <citation type="journal article" date="2019" name="Int. J. Syst. Evol. Microbiol.">
        <title>The Global Catalogue of Microorganisms (GCM) 10K type strain sequencing project: providing services to taxonomists for standard genome sequencing and annotation.</title>
        <authorList>
            <consortium name="The Broad Institute Genomics Platform"/>
            <consortium name="The Broad Institute Genome Sequencing Center for Infectious Disease"/>
            <person name="Wu L."/>
            <person name="Ma J."/>
        </authorList>
    </citation>
    <scope>NUCLEOTIDE SEQUENCE [LARGE SCALE GENOMIC DNA]</scope>
    <source>
        <strain evidence="4 5">JCM 6486</strain>
    </source>
</reference>
<evidence type="ECO:0000256" key="1">
    <source>
        <dbReference type="ARBA" id="ARBA00022845"/>
    </source>
</evidence>
<feature type="domain" description="Sigma 54 modulation/S30EA ribosomal protein C-terminal" evidence="3">
    <location>
        <begin position="121"/>
        <end position="175"/>
    </location>
</feature>
<keyword evidence="5" id="KW-1185">Reference proteome</keyword>
<gene>
    <name evidence="4" type="primary">raiA_1</name>
    <name evidence="2" type="synonym">hpf</name>
    <name evidence="4" type="ORF">GCM10008917_09710</name>
</gene>
<dbReference type="InterPro" id="IPR050574">
    <property type="entry name" value="HPF/YfiA_ribosome-assoc"/>
</dbReference>
<evidence type="ECO:0000313" key="5">
    <source>
        <dbReference type="Proteomes" id="UP001400965"/>
    </source>
</evidence>
<name>A0ABN1M1A1_9FIRM</name>
<dbReference type="PANTHER" id="PTHR33231:SF1">
    <property type="entry name" value="30S RIBOSOMAL PROTEIN"/>
    <property type="match status" value="1"/>
</dbReference>
<dbReference type="EMBL" id="BAAACP010000004">
    <property type="protein sequence ID" value="GAA0862816.1"/>
    <property type="molecule type" value="Genomic_DNA"/>
</dbReference>